<feature type="domain" description="C3H1-type" evidence="9">
    <location>
        <begin position="108"/>
        <end position="135"/>
    </location>
</feature>
<dbReference type="InterPro" id="IPR047153">
    <property type="entry name" value="TRIM45/56/19-like"/>
</dbReference>
<dbReference type="InterPro" id="IPR012677">
    <property type="entry name" value="Nucleotide-bd_a/b_plait_sf"/>
</dbReference>
<dbReference type="OrthoDB" id="111250at2759"/>
<feature type="region of interest" description="Disordered" evidence="6">
    <location>
        <begin position="607"/>
        <end position="650"/>
    </location>
</feature>
<reference evidence="10" key="1">
    <citation type="submission" date="2021-01" db="UniProtKB">
        <authorList>
            <consortium name="EnsemblMetazoa"/>
        </authorList>
    </citation>
    <scope>IDENTIFICATION</scope>
</reference>
<feature type="region of interest" description="Disordered" evidence="6">
    <location>
        <begin position="669"/>
        <end position="798"/>
    </location>
</feature>
<dbReference type="CDD" id="cd00590">
    <property type="entry name" value="RRM_SF"/>
    <property type="match status" value="1"/>
</dbReference>
<evidence type="ECO:0000256" key="3">
    <source>
        <dbReference type="ARBA" id="ARBA00022833"/>
    </source>
</evidence>
<dbReference type="GO" id="GO:0003723">
    <property type="term" value="F:RNA binding"/>
    <property type="evidence" value="ECO:0007669"/>
    <property type="project" value="UniProtKB-UniRule"/>
</dbReference>
<dbReference type="PROSITE" id="PS50089">
    <property type="entry name" value="ZF_RING_2"/>
    <property type="match status" value="1"/>
</dbReference>
<feature type="region of interest" description="Disordered" evidence="6">
    <location>
        <begin position="558"/>
        <end position="594"/>
    </location>
</feature>
<dbReference type="InterPro" id="IPR013083">
    <property type="entry name" value="Znf_RING/FYVE/PHD"/>
</dbReference>
<evidence type="ECO:0000256" key="5">
    <source>
        <dbReference type="PROSITE-ProRule" id="PRU00723"/>
    </source>
</evidence>
<feature type="compositionally biased region" description="Acidic residues" evidence="6">
    <location>
        <begin position="693"/>
        <end position="703"/>
    </location>
</feature>
<dbReference type="Gene3D" id="3.30.70.330">
    <property type="match status" value="1"/>
</dbReference>
<feature type="compositionally biased region" description="Basic and acidic residues" evidence="6">
    <location>
        <begin position="723"/>
        <end position="737"/>
    </location>
</feature>
<sequence length="830" mass="93662">MAKQLYSVKIENINESVKEPSLYAAFKKKGFVSIHSVVIGKNKTHAYVNLLSAKDASQAVQKLHETYINGNKIRVSLAPRKNFEKVTDCKYGDLCSKNKECPYRHNVEGSEICSDWQYKPGRCSKVKCPKRHPSKIEEEEEAKDATPPSTPKEEKVESSGQSEIFQSLEKNCECPICLERMCDPRTLTCHHSFCKECLDETVQVDDYGMASIKCPSCRENTYLESTVSKLKCDLHLKSNIDLLMTTQPKSIDTPKCSDKSCESGVPDRACTDCSQLICSKSCLIKHYQVGKCECKHLVEIRFSVRDGNIAPYCQQHETFAKYYCTNADCLQYNCVFCKHHLTHSNKSLSSLGKKFDEVFEKWKTDAIELQTNNQSTKDKIQSAMDEKIPIVRKHINDFKYEMMTKTWLALNQVEDELCKELESSCRSYKKEANQSVQSAKKLIRDIDKLSQSTPFSKIMNSQKLQKLHTEVDDKCKKERDFEVDFQPNQYALDDNLFDFIDSQIGMVKISMNKDSDVTEVKPLSSSIKNSEQLERLESSNTDYKDYFHQNIIPQFLQQQSVKGGKKNVENKTKEKAKKNKKKEPPPQEINPTIEPLIQLGALKLEEDEIKESPREPNEDLTAKEKKKKKKKNKKKAASDSQEPAIGQLIDLEGTCEDEIFSDSVSILSGATSMSNDDYEDTEQSHQISISSDSESEPSDDDDDGAKSDGGGRRRRPRQRSRRGGSDIHRGRGSERGRGGQNRGRGGQNRGRGASDGPRRGGGGPARGGQHRGRGNDRGRGANQHLGRGGLIRHQQLSSAASMPSLNYAELSEYFEQQRQWQGGFGGPFFG</sequence>
<keyword evidence="3 5" id="KW-0862">Zinc</keyword>
<name>A0A7M5X547_9CNID</name>
<keyword evidence="2 5" id="KW-0863">Zinc-finger</keyword>
<feature type="compositionally biased region" description="Gly residues" evidence="6">
    <location>
        <begin position="738"/>
        <end position="749"/>
    </location>
</feature>
<feature type="zinc finger region" description="C3H1-type" evidence="5">
    <location>
        <begin position="108"/>
        <end position="135"/>
    </location>
</feature>
<dbReference type="Pfam" id="PF00076">
    <property type="entry name" value="RRM_1"/>
    <property type="match status" value="1"/>
</dbReference>
<dbReference type="InterPro" id="IPR000571">
    <property type="entry name" value="Znf_CCCH"/>
</dbReference>
<dbReference type="PANTHER" id="PTHR25462">
    <property type="entry name" value="BONUS, ISOFORM C-RELATED"/>
    <property type="match status" value="1"/>
</dbReference>
<dbReference type="EnsemblMetazoa" id="CLYHEMT018148.1">
    <property type="protein sequence ID" value="CLYHEMP018148.1"/>
    <property type="gene ID" value="CLYHEMG018148"/>
</dbReference>
<feature type="compositionally biased region" description="Basic and acidic residues" evidence="6">
    <location>
        <begin position="610"/>
        <end position="623"/>
    </location>
</feature>
<dbReference type="InterPro" id="IPR000504">
    <property type="entry name" value="RRM_dom"/>
</dbReference>
<evidence type="ECO:0000259" key="8">
    <source>
        <dbReference type="PROSITE" id="PS50102"/>
    </source>
</evidence>
<protein>
    <submittedName>
        <fullName evidence="10">Uncharacterized protein</fullName>
    </submittedName>
</protein>
<feature type="domain" description="RING-type" evidence="7">
    <location>
        <begin position="174"/>
        <end position="218"/>
    </location>
</feature>
<evidence type="ECO:0000256" key="4">
    <source>
        <dbReference type="PROSITE-ProRule" id="PRU00176"/>
    </source>
</evidence>
<evidence type="ECO:0000256" key="2">
    <source>
        <dbReference type="ARBA" id="ARBA00022771"/>
    </source>
</evidence>
<dbReference type="InterPro" id="IPR001841">
    <property type="entry name" value="Znf_RING"/>
</dbReference>
<dbReference type="SMART" id="SM00184">
    <property type="entry name" value="RING"/>
    <property type="match status" value="1"/>
</dbReference>
<dbReference type="Pfam" id="PF13445">
    <property type="entry name" value="zf-RING_UBOX"/>
    <property type="match status" value="1"/>
</dbReference>
<dbReference type="InterPro" id="IPR027370">
    <property type="entry name" value="Znf-RING_euk"/>
</dbReference>
<evidence type="ECO:0000259" key="9">
    <source>
        <dbReference type="PROSITE" id="PS50103"/>
    </source>
</evidence>
<dbReference type="GO" id="GO:0008270">
    <property type="term" value="F:zinc ion binding"/>
    <property type="evidence" value="ECO:0007669"/>
    <property type="project" value="UniProtKB-KW"/>
</dbReference>
<dbReference type="GeneID" id="136810059"/>
<feature type="compositionally biased region" description="Basic residues" evidence="6">
    <location>
        <begin position="712"/>
        <end position="722"/>
    </location>
</feature>
<dbReference type="RefSeq" id="XP_066922732.1">
    <property type="nucleotide sequence ID" value="XM_067066631.1"/>
</dbReference>
<dbReference type="PROSITE" id="PS00518">
    <property type="entry name" value="ZF_RING_1"/>
    <property type="match status" value="1"/>
</dbReference>
<evidence type="ECO:0000313" key="10">
    <source>
        <dbReference type="EnsemblMetazoa" id="CLYHEMP018148.1"/>
    </source>
</evidence>
<dbReference type="SUPFAM" id="SSF57850">
    <property type="entry name" value="RING/U-box"/>
    <property type="match status" value="1"/>
</dbReference>
<dbReference type="InterPro" id="IPR035979">
    <property type="entry name" value="RBD_domain_sf"/>
</dbReference>
<dbReference type="PANTHER" id="PTHR25462:SF296">
    <property type="entry name" value="MEIOTIC P26, ISOFORM F"/>
    <property type="match status" value="1"/>
</dbReference>
<dbReference type="Gene3D" id="3.30.40.10">
    <property type="entry name" value="Zinc/RING finger domain, C3HC4 (zinc finger)"/>
    <property type="match status" value="1"/>
</dbReference>
<evidence type="ECO:0000256" key="1">
    <source>
        <dbReference type="ARBA" id="ARBA00022723"/>
    </source>
</evidence>
<feature type="domain" description="RRM" evidence="8">
    <location>
        <begin position="6"/>
        <end position="80"/>
    </location>
</feature>
<keyword evidence="4" id="KW-0694">RNA-binding</keyword>
<feature type="compositionally biased region" description="Basic residues" evidence="6">
    <location>
        <begin position="624"/>
        <end position="635"/>
    </location>
</feature>
<dbReference type="SMART" id="SM00360">
    <property type="entry name" value="RRM"/>
    <property type="match status" value="1"/>
</dbReference>
<keyword evidence="11" id="KW-1185">Reference proteome</keyword>
<dbReference type="InterPro" id="IPR017907">
    <property type="entry name" value="Znf_RING_CS"/>
</dbReference>
<evidence type="ECO:0000259" key="7">
    <source>
        <dbReference type="PROSITE" id="PS50089"/>
    </source>
</evidence>
<dbReference type="AlphaFoldDB" id="A0A7M5X547"/>
<proteinExistence type="predicted"/>
<feature type="region of interest" description="Disordered" evidence="6">
    <location>
        <begin position="134"/>
        <end position="162"/>
    </location>
</feature>
<evidence type="ECO:0000256" key="6">
    <source>
        <dbReference type="SAM" id="MobiDB-lite"/>
    </source>
</evidence>
<keyword evidence="1 5" id="KW-0479">Metal-binding</keyword>
<dbReference type="PROSITE" id="PS50102">
    <property type="entry name" value="RRM"/>
    <property type="match status" value="1"/>
</dbReference>
<dbReference type="PROSITE" id="PS50103">
    <property type="entry name" value="ZF_C3H1"/>
    <property type="match status" value="1"/>
</dbReference>
<dbReference type="Proteomes" id="UP000594262">
    <property type="component" value="Unplaced"/>
</dbReference>
<organism evidence="10 11">
    <name type="scientific">Clytia hemisphaerica</name>
    <dbReference type="NCBI Taxonomy" id="252671"/>
    <lineage>
        <taxon>Eukaryota</taxon>
        <taxon>Metazoa</taxon>
        <taxon>Cnidaria</taxon>
        <taxon>Hydrozoa</taxon>
        <taxon>Hydroidolina</taxon>
        <taxon>Leptothecata</taxon>
        <taxon>Obeliida</taxon>
        <taxon>Clytiidae</taxon>
        <taxon>Clytia</taxon>
    </lineage>
</organism>
<accession>A0A7M5X547</accession>
<dbReference type="SUPFAM" id="SSF54928">
    <property type="entry name" value="RNA-binding domain, RBD"/>
    <property type="match status" value="1"/>
</dbReference>
<evidence type="ECO:0000313" key="11">
    <source>
        <dbReference type="Proteomes" id="UP000594262"/>
    </source>
</evidence>